<comment type="caution">
    <text evidence="2">The sequence shown here is derived from an EMBL/GenBank/DDBJ whole genome shotgun (WGS) entry which is preliminary data.</text>
</comment>
<sequence>MLAKTMRKTHHPTVEIQLTSHTFLMCGIILCFLLFFTCLLHRSLPSPPPFFDVSTTVLCRLNHRPLASYEFLLPLYGISSNPGVHVDIELSYTCGY</sequence>
<gene>
    <name evidence="2" type="ORF">DY000_02028801</name>
</gene>
<keyword evidence="1" id="KW-1133">Transmembrane helix</keyword>
<feature type="transmembrane region" description="Helical" evidence="1">
    <location>
        <begin position="20"/>
        <end position="40"/>
    </location>
</feature>
<organism evidence="2 3">
    <name type="scientific">Brassica cretica</name>
    <name type="common">Mustard</name>
    <dbReference type="NCBI Taxonomy" id="69181"/>
    <lineage>
        <taxon>Eukaryota</taxon>
        <taxon>Viridiplantae</taxon>
        <taxon>Streptophyta</taxon>
        <taxon>Embryophyta</taxon>
        <taxon>Tracheophyta</taxon>
        <taxon>Spermatophyta</taxon>
        <taxon>Magnoliopsida</taxon>
        <taxon>eudicotyledons</taxon>
        <taxon>Gunneridae</taxon>
        <taxon>Pentapetalae</taxon>
        <taxon>rosids</taxon>
        <taxon>malvids</taxon>
        <taxon>Brassicales</taxon>
        <taxon>Brassicaceae</taxon>
        <taxon>Brassiceae</taxon>
        <taxon>Brassica</taxon>
    </lineage>
</organism>
<reference evidence="2 3" key="1">
    <citation type="journal article" date="2020" name="BMC Genomics">
        <title>Intraspecific diversification of the crop wild relative Brassica cretica Lam. using demographic model selection.</title>
        <authorList>
            <person name="Kioukis A."/>
            <person name="Michalopoulou V.A."/>
            <person name="Briers L."/>
            <person name="Pirintsos S."/>
            <person name="Studholme D.J."/>
            <person name="Pavlidis P."/>
            <person name="Sarris P.F."/>
        </authorList>
    </citation>
    <scope>NUCLEOTIDE SEQUENCE [LARGE SCALE GENOMIC DNA]</scope>
    <source>
        <strain evidence="3">cv. PFS-1207/04</strain>
    </source>
</reference>
<dbReference type="EMBL" id="QGKV02000649">
    <property type="protein sequence ID" value="KAF3577079.1"/>
    <property type="molecule type" value="Genomic_DNA"/>
</dbReference>
<evidence type="ECO:0000256" key="1">
    <source>
        <dbReference type="SAM" id="Phobius"/>
    </source>
</evidence>
<proteinExistence type="predicted"/>
<protein>
    <submittedName>
        <fullName evidence="2">Uncharacterized protein</fullName>
    </submittedName>
</protein>
<dbReference type="Proteomes" id="UP000266723">
    <property type="component" value="Unassembled WGS sequence"/>
</dbReference>
<keyword evidence="1" id="KW-0812">Transmembrane</keyword>
<accession>A0ABQ7DJ59</accession>
<name>A0ABQ7DJ59_BRACR</name>
<keyword evidence="3" id="KW-1185">Reference proteome</keyword>
<evidence type="ECO:0000313" key="2">
    <source>
        <dbReference type="EMBL" id="KAF3577079.1"/>
    </source>
</evidence>
<evidence type="ECO:0000313" key="3">
    <source>
        <dbReference type="Proteomes" id="UP000266723"/>
    </source>
</evidence>
<keyword evidence="1" id="KW-0472">Membrane</keyword>